<dbReference type="Pfam" id="PF00534">
    <property type="entry name" value="Glycos_transf_1"/>
    <property type="match status" value="1"/>
</dbReference>
<proteinExistence type="predicted"/>
<evidence type="ECO:0000313" key="2">
    <source>
        <dbReference type="EMBL" id="ACN17223.1"/>
    </source>
</evidence>
<feature type="domain" description="Glycosyl transferase family 1" evidence="1">
    <location>
        <begin position="270"/>
        <end position="399"/>
    </location>
</feature>
<accession>C0QCZ1</accession>
<dbReference type="Gene3D" id="3.40.50.2000">
    <property type="entry name" value="Glycogen Phosphorylase B"/>
    <property type="match status" value="1"/>
</dbReference>
<reference evidence="2 3" key="1">
    <citation type="journal article" date="2009" name="Environ. Microbiol.">
        <title>Genome sequence of Desulfobacterium autotrophicum HRM2, a marine sulfate reducer oxidizing organic carbon completely to carbon dioxide.</title>
        <authorList>
            <person name="Strittmatter A.W."/>
            <person name="Liesegang H."/>
            <person name="Rabus R."/>
            <person name="Decker I."/>
            <person name="Amann J."/>
            <person name="Andres S."/>
            <person name="Henne A."/>
            <person name="Fricke W.F."/>
            <person name="Martinez-Arias R."/>
            <person name="Bartels D."/>
            <person name="Goesmann A."/>
            <person name="Krause L."/>
            <person name="Puehler A."/>
            <person name="Klenk H.P."/>
            <person name="Richter M."/>
            <person name="Schuler M."/>
            <person name="Gloeckner F.O."/>
            <person name="Meyerdierks A."/>
            <person name="Gottschalk G."/>
            <person name="Amann R."/>
        </authorList>
    </citation>
    <scope>NUCLEOTIDE SEQUENCE [LARGE SCALE GENOMIC DNA]</scope>
    <source>
        <strain evidence="3">ATCC 43914 / DSM 3382 / HRM2</strain>
    </source>
</reference>
<dbReference type="EMBL" id="CP001087">
    <property type="protein sequence ID" value="ACN17223.1"/>
    <property type="molecule type" value="Genomic_DNA"/>
</dbReference>
<gene>
    <name evidence="2" type="ordered locus">HRM2_41670</name>
</gene>
<dbReference type="SUPFAM" id="SSF53756">
    <property type="entry name" value="UDP-Glycosyltransferase/glycogen phosphorylase"/>
    <property type="match status" value="1"/>
</dbReference>
<dbReference type="AlphaFoldDB" id="C0QCZ1"/>
<evidence type="ECO:0000313" key="3">
    <source>
        <dbReference type="Proteomes" id="UP000000442"/>
    </source>
</evidence>
<protein>
    <recommendedName>
        <fullName evidence="1">Glycosyl transferase family 1 domain-containing protein</fullName>
    </recommendedName>
</protein>
<sequence length="483" mass="55167">MEKNGQMVSIELLEGFAALADSGKLFLSRDPAWYADLRSSLVKALDELLFWHRPELEQLRGIDWAYAILRDRLALFEGLARQDQEFVGLQAKLFLALLPFPGQWSWLEKMAVDCGNLPEIHSFLENEQRVIQRKIEKKQYKRFRLRNFCQVLKSPRLPREKGVLRIFSIPYLFFPVPALLQAVGEAYFLYVEPAAGVTFRHTWLRLYSRLKDPVLFGLSSHEDRAFVLGQPNTVTTRLAHGDYLDAETQMPMLAKKRFDLVFNNTFDERERKRHELMLDLMLDPCLKTFQVLFMGRGTTENVAGFKGEIDRRGLSSRATVLANLPRKQVDAHLVQCRVGVHLSLMENGCRAVYEYLRADLPCVMSTSTAGMDQSIINSLTGVLATDRELPGAIARTVERADQFSPRKWFLENSGCSNATGQLNGQLKTLFESRGYEWQTDIVPLTSSGVGRYFDPQDIKRFEADFKGLTALFASQPNLPIRLD</sequence>
<dbReference type="GO" id="GO:0016757">
    <property type="term" value="F:glycosyltransferase activity"/>
    <property type="evidence" value="ECO:0007669"/>
    <property type="project" value="InterPro"/>
</dbReference>
<dbReference type="eggNOG" id="COG0438">
    <property type="taxonomic scope" value="Bacteria"/>
</dbReference>
<dbReference type="Proteomes" id="UP000000442">
    <property type="component" value="Chromosome"/>
</dbReference>
<organism evidence="2 3">
    <name type="scientific">Desulforapulum autotrophicum (strain ATCC 43914 / DSM 3382 / VKM B-1955 / HRM2)</name>
    <name type="common">Desulfobacterium autotrophicum</name>
    <dbReference type="NCBI Taxonomy" id="177437"/>
    <lineage>
        <taxon>Bacteria</taxon>
        <taxon>Pseudomonadati</taxon>
        <taxon>Thermodesulfobacteriota</taxon>
        <taxon>Desulfobacteria</taxon>
        <taxon>Desulfobacterales</taxon>
        <taxon>Desulfobacteraceae</taxon>
        <taxon>Desulforapulum</taxon>
    </lineage>
</organism>
<dbReference type="HOGENOM" id="CLU_564662_0_0_7"/>
<dbReference type="STRING" id="177437.HRM2_41670"/>
<dbReference type="KEGG" id="dat:HRM2_41670"/>
<dbReference type="InterPro" id="IPR001296">
    <property type="entry name" value="Glyco_trans_1"/>
</dbReference>
<keyword evidence="3" id="KW-1185">Reference proteome</keyword>
<evidence type="ECO:0000259" key="1">
    <source>
        <dbReference type="Pfam" id="PF00534"/>
    </source>
</evidence>
<name>C0QCZ1_DESAH</name>